<evidence type="ECO:0000313" key="2">
    <source>
        <dbReference type="Proteomes" id="UP000313359"/>
    </source>
</evidence>
<protein>
    <submittedName>
        <fullName evidence="1">Uncharacterized protein</fullName>
    </submittedName>
</protein>
<proteinExistence type="predicted"/>
<gene>
    <name evidence="1" type="ORF">L227DRAFT_561385</name>
</gene>
<dbReference type="AlphaFoldDB" id="A0A5C2SLC8"/>
<accession>A0A5C2SLC8</accession>
<sequence length="1203" mass="135252">MPCDLDVFSLEVEERITDAITDMPSLFALREACKGRRRRDHLVSKVLVQQLQRLVGYYVLQPHIDILLHAVHRWHAVISGHAALSFVLRDEQFLNKEMDICVGSYDAMGLEEHLRAGISGLVLVDQYVPAYLFGYKSHPPLVRRFRTSTGHYIRILSSPLSSPACAVMHYPNSAYMSVVSLSFFSTLFPSLTFSRLALTQPWFILPSCYRRQNQFLVAKGWLMARHVDDFMANFHFLRAISETHEGTPLDGAPLDPPPRSDNPSNHFLVTAAADDVFWAPVYTAHEGLEDIFFGPVSPVHEGTNELFFIKGVSPSGSSDISLGDHEVMKDIAPEVASQVSANPRQIEIQVEREVRVAFDFRLPQNHVSTIASTTSVHAPATSLTVQQEHPSEPWDCNFSVCSEFAHEVDSAPPAAPITCYQDIFLCPHQARFFGDPGCLTDFLDDSPSSLRNLQRTHQPPFGDGYTWRFTSMEELLCTDRCLYRDLYLRWFHDSGEIRLSVLSLHHGRSIPQLVPLDLDLLEEMRLKPSAVGRKRDNCATPAITRANKSEGNSSKTVRKGQPSAWDIRAPKVLYTSFLLPSSDRRPQCSAGHLVIFLALHLGQGVMYPCDFPSQPLIPPLCTDAVINILDYLDIHELLSIRASSHLGDAYVAAAFSRRVLLLVGKMFDDYAGFVKEMDITCSVIGAEGALNILYPVNPRPFIPQIFTPCGPPWFHIVAYLVYYEGFQARILPRDASGLPLNHYPLQFFELRKGPYILDVVPSASDHPAHPLLAQWCTPLLCFVGAKFMSVPYPSLTRQRLALINPRKLLSCRYMHPSLKNIAAQWENDGWTLGYRPARLGQTCPPPVVGARPHSGCAGTLRHFGDRHSLNIIPQAMKQRNSGAVLRKDILSESTVVFWRGGLTCDMRALLRLRCASRKWLDVVHRDLRGSLIALLRPFVPYPYRLLQALDQAKGYIGGSVAVLFILRDSSFAPQDLDLYVSAYDQLVLENHLIYEQDFVEEAYLGPELQVEETENGEEVEVEVVSPGAAALQGQGMRSVSRFQSLLGTEIIYIYSSGVNDPLLPIARSWASHLATYASLRHFRAVFPKLLLERRSLLGDGHYGQVGNEMAQVKKWAQRGFNIKLTPERWFNNALAHCAAPWYFCPTQGRRFQDPGSLCARMDPLKDVPLWSLMIWRLDIRPCQGSCLRNSIPLGWKDVYLVGQ</sequence>
<keyword evidence="2" id="KW-1185">Reference proteome</keyword>
<dbReference type="Proteomes" id="UP000313359">
    <property type="component" value="Unassembled WGS sequence"/>
</dbReference>
<organism evidence="1 2">
    <name type="scientific">Lentinus tigrinus ALCF2SS1-6</name>
    <dbReference type="NCBI Taxonomy" id="1328759"/>
    <lineage>
        <taxon>Eukaryota</taxon>
        <taxon>Fungi</taxon>
        <taxon>Dikarya</taxon>
        <taxon>Basidiomycota</taxon>
        <taxon>Agaricomycotina</taxon>
        <taxon>Agaricomycetes</taxon>
        <taxon>Polyporales</taxon>
        <taxon>Polyporaceae</taxon>
        <taxon>Lentinus</taxon>
    </lineage>
</organism>
<name>A0A5C2SLC8_9APHY</name>
<evidence type="ECO:0000313" key="1">
    <source>
        <dbReference type="EMBL" id="RPD63947.1"/>
    </source>
</evidence>
<reference evidence="1" key="1">
    <citation type="journal article" date="2018" name="Genome Biol. Evol.">
        <title>Genomics and development of Lentinus tigrinus, a white-rot wood-decaying mushroom with dimorphic fruiting bodies.</title>
        <authorList>
            <person name="Wu B."/>
            <person name="Xu Z."/>
            <person name="Knudson A."/>
            <person name="Carlson A."/>
            <person name="Chen N."/>
            <person name="Kovaka S."/>
            <person name="LaButti K."/>
            <person name="Lipzen A."/>
            <person name="Pennachio C."/>
            <person name="Riley R."/>
            <person name="Schakwitz W."/>
            <person name="Umezawa K."/>
            <person name="Ohm R.A."/>
            <person name="Grigoriev I.V."/>
            <person name="Nagy L.G."/>
            <person name="Gibbons J."/>
            <person name="Hibbett D."/>
        </authorList>
    </citation>
    <scope>NUCLEOTIDE SEQUENCE [LARGE SCALE GENOMIC DNA]</scope>
    <source>
        <strain evidence="1">ALCF2SS1-6</strain>
    </source>
</reference>
<dbReference type="EMBL" id="ML122255">
    <property type="protein sequence ID" value="RPD63947.1"/>
    <property type="molecule type" value="Genomic_DNA"/>
</dbReference>
<dbReference type="OrthoDB" id="2752529at2759"/>